<sequence length="315" mass="36184">MSEEFVFGPSLLFEVHFCGRLHLFRLPVSVIATNGEPLFYVTMSNILGPNWWQKYYVEYTRQSDQLKVTLCGSTAELLEVFEEHLRSSTRSFSLTVTEKFHISENTAFTKVKDELPDEDEIVYIGTFQDSRNQLSQASPSGILGQSSVQQLRSGVNSCLMTPAAESEVDNSEIQSLNSAKNERTFLPASTLNRPQVSLRLPVKRGAPTSQAPGELPKRGPFLKEDGTPRKCPRPAFRHWRQANVARLSDQYAHMSTYQFNHFLREMWDKLPDAERKTFELMEQDERRIYRMIQNNPNADHRQFSKHSKLNESSSQ</sequence>
<evidence type="ECO:0000256" key="1">
    <source>
        <dbReference type="SAM" id="MobiDB-lite"/>
    </source>
</evidence>
<reference evidence="2" key="1">
    <citation type="submission" date="2022-01" db="EMBL/GenBank/DDBJ databases">
        <title>Genome Sequence Resource for Two Populations of Ditylenchus destructor, the Migratory Endoparasitic Phytonematode.</title>
        <authorList>
            <person name="Zhang H."/>
            <person name="Lin R."/>
            <person name="Xie B."/>
        </authorList>
    </citation>
    <scope>NUCLEOTIDE SEQUENCE</scope>
    <source>
        <strain evidence="2">BazhouSP</strain>
    </source>
</reference>
<organism evidence="2 3">
    <name type="scientific">Ditylenchus destructor</name>
    <dbReference type="NCBI Taxonomy" id="166010"/>
    <lineage>
        <taxon>Eukaryota</taxon>
        <taxon>Metazoa</taxon>
        <taxon>Ecdysozoa</taxon>
        <taxon>Nematoda</taxon>
        <taxon>Chromadorea</taxon>
        <taxon>Rhabditida</taxon>
        <taxon>Tylenchina</taxon>
        <taxon>Tylenchomorpha</taxon>
        <taxon>Sphaerularioidea</taxon>
        <taxon>Anguinidae</taxon>
        <taxon>Anguininae</taxon>
        <taxon>Ditylenchus</taxon>
    </lineage>
</organism>
<accession>A0AAD4QSI8</accession>
<evidence type="ECO:0000313" key="3">
    <source>
        <dbReference type="Proteomes" id="UP001201812"/>
    </source>
</evidence>
<feature type="region of interest" description="Disordered" evidence="1">
    <location>
        <begin position="202"/>
        <end position="234"/>
    </location>
</feature>
<feature type="compositionally biased region" description="Basic and acidic residues" evidence="1">
    <location>
        <begin position="215"/>
        <end position="228"/>
    </location>
</feature>
<evidence type="ECO:0000313" key="2">
    <source>
        <dbReference type="EMBL" id="KAI1696582.1"/>
    </source>
</evidence>
<dbReference type="InterPro" id="IPR036910">
    <property type="entry name" value="HMG_box_dom_sf"/>
</dbReference>
<comment type="caution">
    <text evidence="2">The sequence shown here is derived from an EMBL/GenBank/DDBJ whole genome shotgun (WGS) entry which is preliminary data.</text>
</comment>
<gene>
    <name evidence="2" type="ORF">DdX_18980</name>
</gene>
<feature type="region of interest" description="Disordered" evidence="1">
    <location>
        <begin position="295"/>
        <end position="315"/>
    </location>
</feature>
<dbReference type="Proteomes" id="UP001201812">
    <property type="component" value="Unassembled WGS sequence"/>
</dbReference>
<keyword evidence="3" id="KW-1185">Reference proteome</keyword>
<name>A0AAD4QSI8_9BILA</name>
<dbReference type="Gene3D" id="1.10.30.10">
    <property type="entry name" value="High mobility group box domain"/>
    <property type="match status" value="1"/>
</dbReference>
<proteinExistence type="predicted"/>
<protein>
    <submittedName>
        <fullName evidence="2">Uncharacterized protein</fullName>
    </submittedName>
</protein>
<dbReference type="AlphaFoldDB" id="A0AAD4QSI8"/>
<dbReference type="EMBL" id="JAKKPZ010000319">
    <property type="protein sequence ID" value="KAI1696582.1"/>
    <property type="molecule type" value="Genomic_DNA"/>
</dbReference>
<dbReference type="SUPFAM" id="SSF47095">
    <property type="entry name" value="HMG-box"/>
    <property type="match status" value="1"/>
</dbReference>